<reference evidence="4 5" key="1">
    <citation type="journal article" date="2023" name="Sci. Data">
        <title>Genome assembly of the Korean intertidal mud-creeper Batillaria attramentaria.</title>
        <authorList>
            <person name="Patra A.K."/>
            <person name="Ho P.T."/>
            <person name="Jun S."/>
            <person name="Lee S.J."/>
            <person name="Kim Y."/>
            <person name="Won Y.J."/>
        </authorList>
    </citation>
    <scope>NUCLEOTIDE SEQUENCE [LARGE SCALE GENOMIC DNA]</scope>
    <source>
        <strain evidence="4">Wonlab-2016</strain>
    </source>
</reference>
<evidence type="ECO:0000313" key="5">
    <source>
        <dbReference type="Proteomes" id="UP001519460"/>
    </source>
</evidence>
<keyword evidence="2" id="KW-1133">Transmembrane helix</keyword>
<evidence type="ECO:0000256" key="1">
    <source>
        <dbReference type="SAM" id="MobiDB-lite"/>
    </source>
</evidence>
<name>A0ABD0LDK0_9CAEN</name>
<evidence type="ECO:0000313" key="4">
    <source>
        <dbReference type="EMBL" id="KAK7497298.1"/>
    </source>
</evidence>
<feature type="compositionally biased region" description="Acidic residues" evidence="1">
    <location>
        <begin position="171"/>
        <end position="180"/>
    </location>
</feature>
<protein>
    <submittedName>
        <fullName evidence="4">Uncharacterized protein</fullName>
    </submittedName>
</protein>
<feature type="chain" id="PRO_5044774456" evidence="3">
    <location>
        <begin position="28"/>
        <end position="706"/>
    </location>
</feature>
<dbReference type="EMBL" id="JACVVK020000060">
    <property type="protein sequence ID" value="KAK7497298.1"/>
    <property type="molecule type" value="Genomic_DNA"/>
</dbReference>
<feature type="region of interest" description="Disordered" evidence="1">
    <location>
        <begin position="467"/>
        <end position="512"/>
    </location>
</feature>
<keyword evidence="2" id="KW-0472">Membrane</keyword>
<keyword evidence="2" id="KW-0812">Transmembrane</keyword>
<feature type="compositionally biased region" description="Low complexity" evidence="1">
    <location>
        <begin position="181"/>
        <end position="209"/>
    </location>
</feature>
<feature type="compositionally biased region" description="Basic and acidic residues" evidence="1">
    <location>
        <begin position="409"/>
        <end position="423"/>
    </location>
</feature>
<organism evidence="4 5">
    <name type="scientific">Batillaria attramentaria</name>
    <dbReference type="NCBI Taxonomy" id="370345"/>
    <lineage>
        <taxon>Eukaryota</taxon>
        <taxon>Metazoa</taxon>
        <taxon>Spiralia</taxon>
        <taxon>Lophotrochozoa</taxon>
        <taxon>Mollusca</taxon>
        <taxon>Gastropoda</taxon>
        <taxon>Caenogastropoda</taxon>
        <taxon>Sorbeoconcha</taxon>
        <taxon>Cerithioidea</taxon>
        <taxon>Batillariidae</taxon>
        <taxon>Batillaria</taxon>
    </lineage>
</organism>
<feature type="compositionally biased region" description="Low complexity" evidence="1">
    <location>
        <begin position="157"/>
        <end position="170"/>
    </location>
</feature>
<keyword evidence="5" id="KW-1185">Reference proteome</keyword>
<dbReference type="AlphaFoldDB" id="A0ABD0LDK0"/>
<feature type="compositionally biased region" description="Basic and acidic residues" evidence="1">
    <location>
        <begin position="467"/>
        <end position="483"/>
    </location>
</feature>
<evidence type="ECO:0000256" key="2">
    <source>
        <dbReference type="SAM" id="Phobius"/>
    </source>
</evidence>
<gene>
    <name evidence="4" type="ORF">BaRGS_00011592</name>
</gene>
<comment type="caution">
    <text evidence="4">The sequence shown here is derived from an EMBL/GenBank/DDBJ whole genome shotgun (WGS) entry which is preliminary data.</text>
</comment>
<feature type="transmembrane region" description="Helical" evidence="2">
    <location>
        <begin position="294"/>
        <end position="317"/>
    </location>
</feature>
<accession>A0ABD0LDK0</accession>
<proteinExistence type="predicted"/>
<feature type="signal peptide" evidence="3">
    <location>
        <begin position="1"/>
        <end position="27"/>
    </location>
</feature>
<feature type="region of interest" description="Disordered" evidence="1">
    <location>
        <begin position="378"/>
        <end position="423"/>
    </location>
</feature>
<feature type="compositionally biased region" description="Low complexity" evidence="1">
    <location>
        <begin position="223"/>
        <end position="239"/>
    </location>
</feature>
<evidence type="ECO:0000256" key="3">
    <source>
        <dbReference type="SAM" id="SignalP"/>
    </source>
</evidence>
<feature type="region of interest" description="Disordered" evidence="1">
    <location>
        <begin position="154"/>
        <end position="274"/>
    </location>
</feature>
<feature type="region of interest" description="Disordered" evidence="1">
    <location>
        <begin position="672"/>
        <end position="693"/>
    </location>
</feature>
<dbReference type="Proteomes" id="UP001519460">
    <property type="component" value="Unassembled WGS sequence"/>
</dbReference>
<sequence length="706" mass="75990">MNGVVYFNVVVAVLLGVIGAKVAFADGKPQNLCDDGEFRFNGSLVLNLTGTSQSNTSNKNCECIVTSEDSSLKVQMVSMAHSKEFRVEAEHDQITSSVDTFSTCNGSTTVTDASNPSSVVNITVQWVWRSEDEREISITNAGNNTLTLRCNGNISATNTPTTPSTTVYDTTDCEPADTTDTETTATETTPDATTTRTTLTANVSTTSSTDQIGEQNTTSWNGTTAASQTTLSSSTASSAPVRAKCRSRPPSTASTAAASSTDAESSTDVTNLDTASGNIGTAPACSCTDVTEKFMYIILAIVVVALVFDTVLAIFLVRKVRCKCCHEKAKAQDPHQAEQAFKPERQPRRPILGDYCEVELLDDPVMRQQSSGVICGLQTASENGGKGEKKADGDSPDSYPYSKPSKRRPSPDAKEKTTVETEEMKMAQRNPDSFYFILEADPEAEERAIDVTFINPRNPIDIASVDKANESSDNPEAKGKGEAIKAQNAGWQKKRGKPKQARGQIARSGDLRRHSTNVYENVQLTSFNETDADIPLRKSQRIATRLQPQVFGSLPDLADLPSNGKVNVSPKVHTDHTDKVAPRSACVERQNGGNKRGPGLAKQHVVNETDEDPVMIDNLVYQSADETAPRSNGNLRLHNNRGQRALSGGVYELAKAVDGEDVSITQDVYRNVKQPRPAGRKGNGGARKQRGGDATYANTSSLLLAL</sequence>
<feature type="compositionally biased region" description="Polar residues" evidence="1">
    <location>
        <begin position="210"/>
        <end position="222"/>
    </location>
</feature>
<feature type="compositionally biased region" description="Low complexity" evidence="1">
    <location>
        <begin position="251"/>
        <end position="270"/>
    </location>
</feature>
<keyword evidence="3" id="KW-0732">Signal</keyword>